<dbReference type="EMBL" id="NFKP01000008">
    <property type="protein sequence ID" value="OUP69694.1"/>
    <property type="molecule type" value="Genomic_DNA"/>
</dbReference>
<dbReference type="InterPro" id="IPR050807">
    <property type="entry name" value="TransReg_Diox_bact_type"/>
</dbReference>
<feature type="domain" description="HTH cro/C1-type" evidence="4">
    <location>
        <begin position="8"/>
        <end position="63"/>
    </location>
</feature>
<dbReference type="SUPFAM" id="SSF47413">
    <property type="entry name" value="lambda repressor-like DNA-binding domains"/>
    <property type="match status" value="1"/>
</dbReference>
<reference evidence="5" key="2">
    <citation type="journal article" date="2018" name="BMC Genomics">
        <title>Whole genome sequencing and function prediction of 133 gut anaerobes isolated from chicken caecum in pure cultures.</title>
        <authorList>
            <person name="Medvecky M."/>
            <person name="Cejkova D."/>
            <person name="Polansky O."/>
            <person name="Karasova D."/>
            <person name="Kubasova T."/>
            <person name="Cizek A."/>
            <person name="Rychlik I."/>
        </authorList>
    </citation>
    <scope>NUCLEOTIDE SEQUENCE</scope>
    <source>
        <strain evidence="5">An175</strain>
    </source>
</reference>
<dbReference type="Proteomes" id="UP000260828">
    <property type="component" value="Unassembled WGS sequence"/>
</dbReference>
<reference evidence="6 8" key="3">
    <citation type="submission" date="2018-08" db="EMBL/GenBank/DDBJ databases">
        <title>A genome reference for cultivated species of the human gut microbiota.</title>
        <authorList>
            <person name="Zou Y."/>
            <person name="Xue W."/>
            <person name="Luo G."/>
        </authorList>
    </citation>
    <scope>NUCLEOTIDE SEQUENCE [LARGE SCALE GENOMIC DNA]</scope>
    <source>
        <strain evidence="6 8">TF05-12AC</strain>
    </source>
</reference>
<comment type="caution">
    <text evidence="5">The sequence shown here is derived from an EMBL/GenBank/DDBJ whole genome shotgun (WGS) entry which is preliminary data.</text>
</comment>
<evidence type="ECO:0000313" key="5">
    <source>
        <dbReference type="EMBL" id="OUP69694.1"/>
    </source>
</evidence>
<dbReference type="GO" id="GO:0005829">
    <property type="term" value="C:cytosol"/>
    <property type="evidence" value="ECO:0007669"/>
    <property type="project" value="TreeGrafter"/>
</dbReference>
<evidence type="ECO:0000256" key="3">
    <source>
        <dbReference type="ARBA" id="ARBA00023163"/>
    </source>
</evidence>
<reference evidence="7" key="1">
    <citation type="submission" date="2017-04" db="EMBL/GenBank/DDBJ databases">
        <title>Function of individual gut microbiota members based on whole genome sequencing of pure cultures obtained from chicken caecum.</title>
        <authorList>
            <person name="Medvecky M."/>
            <person name="Cejkova D."/>
            <person name="Polansky O."/>
            <person name="Karasova D."/>
            <person name="Kubasova T."/>
            <person name="Cizek A."/>
            <person name="Rychlik I."/>
        </authorList>
    </citation>
    <scope>NUCLEOTIDE SEQUENCE [LARGE SCALE GENOMIC DNA]</scope>
    <source>
        <strain evidence="7">An175</strain>
    </source>
</reference>
<evidence type="ECO:0000256" key="2">
    <source>
        <dbReference type="ARBA" id="ARBA00023125"/>
    </source>
</evidence>
<dbReference type="AlphaFoldDB" id="A0A1Y4MLU2"/>
<dbReference type="PANTHER" id="PTHR46797:SF23">
    <property type="entry name" value="HTH-TYPE TRANSCRIPTIONAL REGULATOR SUTR"/>
    <property type="match status" value="1"/>
</dbReference>
<dbReference type="Proteomes" id="UP000196386">
    <property type="component" value="Unassembled WGS sequence"/>
</dbReference>
<evidence type="ECO:0000259" key="4">
    <source>
        <dbReference type="PROSITE" id="PS50943"/>
    </source>
</evidence>
<dbReference type="PROSITE" id="PS50943">
    <property type="entry name" value="HTH_CROC1"/>
    <property type="match status" value="1"/>
</dbReference>
<dbReference type="EMBL" id="QVME01000004">
    <property type="protein sequence ID" value="RGE67861.1"/>
    <property type="molecule type" value="Genomic_DNA"/>
</dbReference>
<sequence>MKNIGFRIQYFRRKADLSQEQLAEMSDLSYSTISHIESTIDYTMSLRAIYRISRALGVLPYQLLMFD</sequence>
<dbReference type="Gene3D" id="1.10.260.40">
    <property type="entry name" value="lambda repressor-like DNA-binding domains"/>
    <property type="match status" value="1"/>
</dbReference>
<dbReference type="InterPro" id="IPR010982">
    <property type="entry name" value="Lambda_DNA-bd_dom_sf"/>
</dbReference>
<dbReference type="GO" id="GO:0003700">
    <property type="term" value="F:DNA-binding transcription factor activity"/>
    <property type="evidence" value="ECO:0007669"/>
    <property type="project" value="TreeGrafter"/>
</dbReference>
<keyword evidence="2" id="KW-0238">DNA-binding</keyword>
<gene>
    <name evidence="5" type="ORF">B5F11_08570</name>
    <name evidence="6" type="ORF">DXC40_09240</name>
</gene>
<dbReference type="PANTHER" id="PTHR46797">
    <property type="entry name" value="HTH-TYPE TRANSCRIPTIONAL REGULATOR"/>
    <property type="match status" value="1"/>
</dbReference>
<keyword evidence="3" id="KW-0804">Transcription</keyword>
<evidence type="ECO:0000313" key="8">
    <source>
        <dbReference type="Proteomes" id="UP000260828"/>
    </source>
</evidence>
<proteinExistence type="predicted"/>
<dbReference type="GO" id="GO:0003677">
    <property type="term" value="F:DNA binding"/>
    <property type="evidence" value="ECO:0007669"/>
    <property type="project" value="UniProtKB-KW"/>
</dbReference>
<dbReference type="Pfam" id="PF01381">
    <property type="entry name" value="HTH_3"/>
    <property type="match status" value="1"/>
</dbReference>
<keyword evidence="1" id="KW-0805">Transcription regulation</keyword>
<dbReference type="CDD" id="cd00093">
    <property type="entry name" value="HTH_XRE"/>
    <property type="match status" value="1"/>
</dbReference>
<evidence type="ECO:0000313" key="7">
    <source>
        <dbReference type="Proteomes" id="UP000196386"/>
    </source>
</evidence>
<protein>
    <submittedName>
        <fullName evidence="5 6">Transcriptional regulator</fullName>
    </submittedName>
</protein>
<evidence type="ECO:0000256" key="1">
    <source>
        <dbReference type="ARBA" id="ARBA00023015"/>
    </source>
</evidence>
<evidence type="ECO:0000313" key="6">
    <source>
        <dbReference type="EMBL" id="RGE67861.1"/>
    </source>
</evidence>
<organism evidence="5 7">
    <name type="scientific">Anaerotruncus colihominis</name>
    <dbReference type="NCBI Taxonomy" id="169435"/>
    <lineage>
        <taxon>Bacteria</taxon>
        <taxon>Bacillati</taxon>
        <taxon>Bacillota</taxon>
        <taxon>Clostridia</taxon>
        <taxon>Eubacteriales</taxon>
        <taxon>Oscillospiraceae</taxon>
        <taxon>Anaerotruncus</taxon>
    </lineage>
</organism>
<dbReference type="InterPro" id="IPR001387">
    <property type="entry name" value="Cro/C1-type_HTH"/>
</dbReference>
<name>A0A1Y4MLU2_9FIRM</name>
<dbReference type="SMART" id="SM00530">
    <property type="entry name" value="HTH_XRE"/>
    <property type="match status" value="1"/>
</dbReference>
<accession>A0A1Y4MLU2</accession>